<sequence length="412" mass="45603">MTTWASSAQTAGSTTAGPDFGGVPLAAVPLAAEGTFPAFEDSFYQNQLFLLGEAHGVQRPQDVDFALLRHLNERAGVRTYMAEIDCAKAYYLNEYLRTGDEKTLDLVFRSWIAANSQWANNDYRAKLQRIRTWNLTLPQRRQVRFVGIDEVQDAALAADYLNALMQGQKLTGDLRSQLDSVAVLLRQQTGDPEAVAQRALLTLQQPMTNRKKLGSRYDDLRLLLRNLTWAQRGVKGREQTLFSNYQDLIATPELAGKKLYGMWGLWHVLQSPLQNGALSFAGMVRQSKLPAHDKVVSVLCVFAGCQMLMPNSSLPAAWQAPGKHYVVTDKFSHDGPLVVLAGMDELKRRTAAGSTTLFRLGAAAGKQSIGVRYAPGVPVAQQLQFRPELPATDYVQYLVLVRDSGPVQPLRP</sequence>
<reference evidence="1" key="1">
    <citation type="submission" date="2023-07" db="EMBL/GenBank/DDBJ databases">
        <authorList>
            <person name="Kim M.K."/>
        </authorList>
    </citation>
    <scope>NUCLEOTIDE SEQUENCE</scope>
    <source>
        <strain evidence="1">ASUV-10-1</strain>
    </source>
</reference>
<dbReference type="Pfam" id="PF05139">
    <property type="entry name" value="Erythro_esteras"/>
    <property type="match status" value="1"/>
</dbReference>
<dbReference type="RefSeq" id="WP_305006695.1">
    <property type="nucleotide sequence ID" value="NZ_JAUQSY010000007.1"/>
</dbReference>
<proteinExistence type="predicted"/>
<dbReference type="Gene3D" id="3.30.1870.10">
    <property type="entry name" value="EreA-like, domain 2"/>
    <property type="match status" value="1"/>
</dbReference>
<protein>
    <submittedName>
        <fullName evidence="1">Erythromycin esterase family protein</fullName>
    </submittedName>
</protein>
<dbReference type="EMBL" id="JAUQSY010000007">
    <property type="protein sequence ID" value="MDO7875385.1"/>
    <property type="molecule type" value="Genomic_DNA"/>
</dbReference>
<dbReference type="SUPFAM" id="SSF159501">
    <property type="entry name" value="EreA/ChaN-like"/>
    <property type="match status" value="1"/>
</dbReference>
<evidence type="ECO:0000313" key="2">
    <source>
        <dbReference type="Proteomes" id="UP001176429"/>
    </source>
</evidence>
<accession>A0ABT9BAT9</accession>
<keyword evidence="2" id="KW-1185">Reference proteome</keyword>
<comment type="caution">
    <text evidence="1">The sequence shown here is derived from an EMBL/GenBank/DDBJ whole genome shotgun (WGS) entry which is preliminary data.</text>
</comment>
<dbReference type="Proteomes" id="UP001176429">
    <property type="component" value="Unassembled WGS sequence"/>
</dbReference>
<gene>
    <name evidence="1" type="ORF">Q5H93_11645</name>
</gene>
<name>A0ABT9BAT9_9BACT</name>
<dbReference type="InterPro" id="IPR007815">
    <property type="entry name" value="Emycin_Estase"/>
</dbReference>
<organism evidence="1 2">
    <name type="scientific">Hymenobacter aranciens</name>
    <dbReference type="NCBI Taxonomy" id="3063996"/>
    <lineage>
        <taxon>Bacteria</taxon>
        <taxon>Pseudomonadati</taxon>
        <taxon>Bacteroidota</taxon>
        <taxon>Cytophagia</taxon>
        <taxon>Cytophagales</taxon>
        <taxon>Hymenobacteraceae</taxon>
        <taxon>Hymenobacter</taxon>
    </lineage>
</organism>
<evidence type="ECO:0000313" key="1">
    <source>
        <dbReference type="EMBL" id="MDO7875385.1"/>
    </source>
</evidence>